<dbReference type="PANTHER" id="PTHR46988:SF2">
    <property type="entry name" value="TWO PORE CALCIUM CHANNEL PROTEIN 1"/>
    <property type="match status" value="1"/>
</dbReference>
<dbReference type="Pfam" id="PF00520">
    <property type="entry name" value="Ion_trans"/>
    <property type="match status" value="2"/>
</dbReference>
<dbReference type="Gene3D" id="1.10.238.10">
    <property type="entry name" value="EF-hand"/>
    <property type="match status" value="1"/>
</dbReference>
<dbReference type="InterPro" id="IPR027359">
    <property type="entry name" value="Volt_channel_dom_sf"/>
</dbReference>
<keyword evidence="5 13" id="KW-0812">Transmembrane</keyword>
<proteinExistence type="inferred from homology"/>
<feature type="transmembrane region" description="Helical" evidence="13">
    <location>
        <begin position="282"/>
        <end position="304"/>
    </location>
</feature>
<dbReference type="SUPFAM" id="SSF81324">
    <property type="entry name" value="Voltage-gated potassium channels"/>
    <property type="match status" value="2"/>
</dbReference>
<gene>
    <name evidence="15" type="ORF">CTEN210_08620</name>
</gene>
<keyword evidence="10" id="KW-0406">Ion transport</keyword>
<evidence type="ECO:0000256" key="6">
    <source>
        <dbReference type="ARBA" id="ARBA00022737"/>
    </source>
</evidence>
<evidence type="ECO:0000256" key="8">
    <source>
        <dbReference type="ARBA" id="ARBA00022882"/>
    </source>
</evidence>
<evidence type="ECO:0000256" key="1">
    <source>
        <dbReference type="ARBA" id="ARBA00004141"/>
    </source>
</evidence>
<evidence type="ECO:0000256" key="9">
    <source>
        <dbReference type="ARBA" id="ARBA00022989"/>
    </source>
</evidence>
<evidence type="ECO:0000256" key="5">
    <source>
        <dbReference type="ARBA" id="ARBA00022692"/>
    </source>
</evidence>
<evidence type="ECO:0000313" key="15">
    <source>
        <dbReference type="EMBL" id="GFH52144.1"/>
    </source>
</evidence>
<feature type="transmembrane region" description="Helical" evidence="13">
    <location>
        <begin position="98"/>
        <end position="121"/>
    </location>
</feature>
<feature type="transmembrane region" description="Helical" evidence="13">
    <location>
        <begin position="347"/>
        <end position="374"/>
    </location>
</feature>
<evidence type="ECO:0000256" key="10">
    <source>
        <dbReference type="ARBA" id="ARBA00023065"/>
    </source>
</evidence>
<dbReference type="InterPro" id="IPR005821">
    <property type="entry name" value="Ion_trans_dom"/>
</dbReference>
<feature type="transmembrane region" description="Helical" evidence="13">
    <location>
        <begin position="252"/>
        <end position="270"/>
    </location>
</feature>
<dbReference type="GO" id="GO:0005509">
    <property type="term" value="F:calcium ion binding"/>
    <property type="evidence" value="ECO:0007669"/>
    <property type="project" value="InterPro"/>
</dbReference>
<reference evidence="15 16" key="1">
    <citation type="journal article" date="2021" name="Sci. Rep.">
        <title>The genome of the diatom Chaetoceros tenuissimus carries an ancient integrated fragment of an extant virus.</title>
        <authorList>
            <person name="Hongo Y."/>
            <person name="Kimura K."/>
            <person name="Takaki Y."/>
            <person name="Yoshida Y."/>
            <person name="Baba S."/>
            <person name="Kobayashi G."/>
            <person name="Nagasaki K."/>
            <person name="Hano T."/>
            <person name="Tomaru Y."/>
        </authorList>
    </citation>
    <scope>NUCLEOTIDE SEQUENCE [LARGE SCALE GENOMIC DNA]</scope>
    <source>
        <strain evidence="15 16">NIES-3715</strain>
    </source>
</reference>
<feature type="domain" description="EF-hand" evidence="14">
    <location>
        <begin position="388"/>
        <end position="423"/>
    </location>
</feature>
<comment type="similarity">
    <text evidence="2">Belongs to the calcium channel alpha-1 subunit (TC 1.A.1.11) family. Two pore calcium channel subfamily.</text>
</comment>
<feature type="transmembrane region" description="Helical" evidence="13">
    <location>
        <begin position="687"/>
        <end position="709"/>
    </location>
</feature>
<name>A0AAD3H6W4_9STRA</name>
<evidence type="ECO:0000256" key="13">
    <source>
        <dbReference type="SAM" id="Phobius"/>
    </source>
</evidence>
<comment type="subunit">
    <text evidence="3">Homodimer.</text>
</comment>
<feature type="transmembrane region" description="Helical" evidence="13">
    <location>
        <begin position="227"/>
        <end position="246"/>
    </location>
</feature>
<keyword evidence="11 13" id="KW-0472">Membrane</keyword>
<dbReference type="GO" id="GO:0005245">
    <property type="term" value="F:voltage-gated calcium channel activity"/>
    <property type="evidence" value="ECO:0007669"/>
    <property type="project" value="InterPro"/>
</dbReference>
<comment type="subcellular location">
    <subcellularLocation>
        <location evidence="1">Membrane</location>
        <topology evidence="1">Multi-pass membrane protein</topology>
    </subcellularLocation>
</comment>
<keyword evidence="4" id="KW-0813">Transport</keyword>
<feature type="transmembrane region" description="Helical" evidence="13">
    <location>
        <begin position="500"/>
        <end position="521"/>
    </location>
</feature>
<keyword evidence="7" id="KW-0106">Calcium</keyword>
<dbReference type="SUPFAM" id="SSF47473">
    <property type="entry name" value="EF-hand"/>
    <property type="match status" value="1"/>
</dbReference>
<evidence type="ECO:0000313" key="16">
    <source>
        <dbReference type="Proteomes" id="UP001054902"/>
    </source>
</evidence>
<keyword evidence="6" id="KW-0677">Repeat</keyword>
<dbReference type="InterPro" id="IPR011992">
    <property type="entry name" value="EF-hand-dom_pair"/>
</dbReference>
<keyword evidence="12" id="KW-0407">Ion channel</keyword>
<dbReference type="Gene3D" id="1.10.287.70">
    <property type="match status" value="2"/>
</dbReference>
<evidence type="ECO:0000256" key="11">
    <source>
        <dbReference type="ARBA" id="ARBA00023136"/>
    </source>
</evidence>
<comment type="caution">
    <text evidence="15">The sequence shown here is derived from an EMBL/GenBank/DDBJ whole genome shotgun (WGS) entry which is preliminary data.</text>
</comment>
<feature type="transmembrane region" description="Helical" evidence="13">
    <location>
        <begin position="577"/>
        <end position="593"/>
    </location>
</feature>
<dbReference type="AlphaFoldDB" id="A0AAD3H6W4"/>
<keyword evidence="8" id="KW-0851">Voltage-gated channel</keyword>
<dbReference type="PANTHER" id="PTHR46988">
    <property type="entry name" value="TWO PORE CALCIUM CHANNEL PROTEIN 1"/>
    <property type="match status" value="1"/>
</dbReference>
<sequence length="825" mass="94614">MSEEESESAPLLCDAKLCFDPSFGTIEHKKRWKETESIEIYNEEHPSIKKAAYLLRDAVILSKSTTTFAHTDYLLSSKSGTQVEDSGIASVSRLMRKILVHPAISFAVRVCIIGTVLLTFFEPPSWCRGMEGGCEEILNKKGVPLFYTDDTEAKIQSYYPNTNTMLISLRDSFIAESCFVSFLFLHTFLCFAKDKFSVERFFYVNVGRLELDDISKRRMRMASMYRYIRVVTLALLVKGLVTFYLGNPNRPYAALLRIILFITYSEGLQIEIMFVRHIIPAVVTIFVGLCMVILFYGLIGVAAFNGTKEGDLHFSSLIEGVWTLFTSMTTVIYPDVMMAGYNENRWVALYFTSFMVLTFFFFQNLVLGTITSVYEENRGEKTSELDLAREDLCKRAFRELAADELGYVTRQQMMAIFYILNSDCDEIDPIPENTAELLFAILDRDGSEQLEEEEFLLFGNIMLLEFDEYESYGSNLEKHFPFIAEHRTYMMMKSMVNSEIFDCFVDGAVVLNAFFVIVQSYPMLVGQTVQEDPALKDGLINDKWEAVQNIFAILFTLEMICKVAVFGWNRYAASIRNIFDGAITVAAFIATVYDYIPGTEFNGNIIRFIMMARAFRILRFFFLVKEFRQMVKTFLGILPATSRVALLLFVVVYTWSWVGLHFFGGLITRDPSSMYAAKLEGTDFAGAFYWANSFNDMFSGANVCFNLLVINNWNEMESGIVAVAGKTSRFFFLTFYIVGVMIVNNIVVALVVDYFLNEFKVEEDEYEEDMLVNERQIIFDSDDLCTKRRFEKHVARLNSKFRYTTQASKLTLNKIFANRKKGHDT</sequence>
<dbReference type="GO" id="GO:0034702">
    <property type="term" value="C:monoatomic ion channel complex"/>
    <property type="evidence" value="ECO:0007669"/>
    <property type="project" value="UniProtKB-KW"/>
</dbReference>
<dbReference type="Gene3D" id="1.20.120.350">
    <property type="entry name" value="Voltage-gated potassium channels. Chain C"/>
    <property type="match status" value="1"/>
</dbReference>
<protein>
    <recommendedName>
        <fullName evidence="14">EF-hand domain-containing protein</fullName>
    </recommendedName>
</protein>
<evidence type="ECO:0000259" key="14">
    <source>
        <dbReference type="PROSITE" id="PS50222"/>
    </source>
</evidence>
<accession>A0AAD3H6W4</accession>
<feature type="transmembrane region" description="Helical" evidence="13">
    <location>
        <begin position="730"/>
        <end position="756"/>
    </location>
</feature>
<evidence type="ECO:0000256" key="7">
    <source>
        <dbReference type="ARBA" id="ARBA00022837"/>
    </source>
</evidence>
<dbReference type="EMBL" id="BLLK01000045">
    <property type="protein sequence ID" value="GFH52144.1"/>
    <property type="molecule type" value="Genomic_DNA"/>
</dbReference>
<evidence type="ECO:0000256" key="12">
    <source>
        <dbReference type="ARBA" id="ARBA00023303"/>
    </source>
</evidence>
<dbReference type="PROSITE" id="PS50222">
    <property type="entry name" value="EF_HAND_2"/>
    <property type="match status" value="1"/>
</dbReference>
<feature type="transmembrane region" description="Helical" evidence="13">
    <location>
        <begin position="546"/>
        <end position="565"/>
    </location>
</feature>
<feature type="transmembrane region" description="Helical" evidence="13">
    <location>
        <begin position="173"/>
        <end position="192"/>
    </location>
</feature>
<dbReference type="InterPro" id="IPR002048">
    <property type="entry name" value="EF_hand_dom"/>
</dbReference>
<evidence type="ECO:0000256" key="2">
    <source>
        <dbReference type="ARBA" id="ARBA00009286"/>
    </source>
</evidence>
<dbReference type="Proteomes" id="UP001054902">
    <property type="component" value="Unassembled WGS sequence"/>
</dbReference>
<evidence type="ECO:0000256" key="4">
    <source>
        <dbReference type="ARBA" id="ARBA00022448"/>
    </source>
</evidence>
<feature type="transmembrane region" description="Helical" evidence="13">
    <location>
        <begin position="605"/>
        <end position="624"/>
    </location>
</feature>
<evidence type="ECO:0000256" key="3">
    <source>
        <dbReference type="ARBA" id="ARBA00011738"/>
    </source>
</evidence>
<organism evidence="15 16">
    <name type="scientific">Chaetoceros tenuissimus</name>
    <dbReference type="NCBI Taxonomy" id="426638"/>
    <lineage>
        <taxon>Eukaryota</taxon>
        <taxon>Sar</taxon>
        <taxon>Stramenopiles</taxon>
        <taxon>Ochrophyta</taxon>
        <taxon>Bacillariophyta</taxon>
        <taxon>Coscinodiscophyceae</taxon>
        <taxon>Chaetocerotophycidae</taxon>
        <taxon>Chaetocerotales</taxon>
        <taxon>Chaetocerotaceae</taxon>
        <taxon>Chaetoceros</taxon>
    </lineage>
</organism>
<feature type="transmembrane region" description="Helical" evidence="13">
    <location>
        <begin position="644"/>
        <end position="667"/>
    </location>
</feature>
<dbReference type="InterPro" id="IPR044581">
    <property type="entry name" value="TPC1_plant"/>
</dbReference>
<keyword evidence="9 13" id="KW-1133">Transmembrane helix</keyword>
<keyword evidence="16" id="KW-1185">Reference proteome</keyword>